<dbReference type="PANTHER" id="PTHR45661">
    <property type="entry name" value="SURFACE ANTIGEN"/>
    <property type="match status" value="1"/>
</dbReference>
<keyword evidence="1" id="KW-0732">Signal</keyword>
<dbReference type="CDD" id="cd00063">
    <property type="entry name" value="FN3"/>
    <property type="match status" value="1"/>
</dbReference>
<dbReference type="CDD" id="cd00102">
    <property type="entry name" value="IPT"/>
    <property type="match status" value="1"/>
</dbReference>
<dbReference type="OrthoDB" id="1058315at2"/>
<dbReference type="InterPro" id="IPR007110">
    <property type="entry name" value="Ig-like_dom"/>
</dbReference>
<evidence type="ECO:0000313" key="5">
    <source>
        <dbReference type="Proteomes" id="UP000076586"/>
    </source>
</evidence>
<dbReference type="SUPFAM" id="SSF81296">
    <property type="entry name" value="E set domains"/>
    <property type="match status" value="2"/>
</dbReference>
<dbReference type="SUPFAM" id="SSF49373">
    <property type="entry name" value="Invasin/intimin cell-adhesion fragments"/>
    <property type="match status" value="1"/>
</dbReference>
<dbReference type="Gene3D" id="3.80.10.10">
    <property type="entry name" value="Ribonuclease Inhibitor"/>
    <property type="match status" value="1"/>
</dbReference>
<sequence length="1883" mass="193297">MAKHLLSLLFLCCALLCSTLSLHAEIVTVNVPTAGTLSAALTSAGINTSTVTSLKITGNLKSTDFVGSGYGSGGILQTMTTWNLTYLDLSEASIEGYAIPDGAFSSIMSTPKLINIILPNSVTSIGASAFQRCSALTSITIPSSVTSIGDNAFTVTPCSVTVDAANPNYSSEYGVLYNKGKSILMHGFTTKTSYVIPCSVTIINPYAFYNCKNLTSLTIPNSVTTIGEYAFGYCTALTSIIIPNSVTTINNGTFHKCDGLTSITIPNSVETIEQYSFNCNSTNLTINEYRINSPSIRDNISSSFASSPSTQTLHVPVGSMNSYTTAGWGNYCTITDDLQASTLNTSAAISLPCTAGETATVNVSSNTYWKYTAPTGLSVNTGLFSGYGNTTLTIAATSDNTSTSPRTFEIQLKTDDNNVSKTITVTQAGALPTVTSISPTAGSTVGRTTVTITGTNLTDATAVKFGSTNATSFTVNSATQITATSPAGIAGAVDITVTTAGGTSATSTADQFTYVAAPTVTTNVATSISSTGATLNGSINANGASTAVKFEYGLTTSYGKAVAAAQSPVTGVPATGVSYALSGLTPNTTYHYRVVGVNAGGTVNGQDQTFTTGTTALTESFYEQIAFPFAPTDSVDMSSSTLAPTMSITSLSQLYPTKGYKVSLSTNGKISLSALSKEITTNNFAFLVSTSYDASSYKYMAVGNGTTAVLTPGTYYILLFTNNMYGKFKVNIEFAALPNITSISPTSGTTAGGTTVTITGTNLTGATAVKFGSTNAASFTVNSDTQITATSPARSAGAVDITVTTAGGTSATSSADQFTYIIPAPVFDDCHGTTVSGKPTNNPSWETNYTFAGWYTAPNGEGTALTGNGDNGVTYYAKWTTGLGTTLRTIRTTALDVTDIGASNLYGSTKDGDVYTNANEGWSWYAAQTTVGSDTYAANTLVLSGLTINTTGARALLVPDQTVILLAAGTTNTIAGGDITTGDDAYAFGICGEGALTIQGSGKLSSVSGTAEQTGHINDCLSAGIFSKGNLTLGGDIDVISIGNTATTSKGDGSASVGIYSAKLTISGGRVVATGGDATSSVGIGASEIEITGGSVIAKNAAGHSLSAAICAGGEEDESKLTVGSTTKPAMIENATNGTTAITSSTGLIAGNMLFMSGSDAVSIRFSQPQAITFNALSTHTYGDASFTLAATGGASGNPVVFTSSDETVATCTGTNGATITLLKAGSCTITANQAGNASYDAATPVSQSLTVNALPVTVTVNAGQSKLYGESDPALTYSVSPALKAGDAFTGALARVAGEDVGTYAINQGALSAGANYAVTFVGNNFSITPSSFTISGNAGIAGATLSYFDGTDKIVVAGASGDYSITVPVYWSGTVTPSLAGYSFSANKVYTNVRANLSGENYTATDIVPPTMKLTYSSDKDAVKAGDVITFTATFSDANGISESPAPTITIGDLAVNVAMNKITNLVWTYTWTVQAGIDTTVAISVTATDPAGNLVTGGLDIHSYVIDNTSPAALFTSTIGKTAVHVFDNTVIDFSEQVVPVVTDLASAIIFREGGKNGVDLPFAISSGKRKNSRANVAGLKTAASDIMQLVVAATLKCNTTYYIALKAGAFADMAGNLLPLYETTFNTDPNPAKPVIAGAKATLCAGDVLTCSNANASLAYIWQKDGKDIPGASVTEYTLPDNAAGAYSLKVTDNATSCASVSNVATIAEYPAVTPVVYEKKQPGVISILVVDNTSNAFTSYQWTYADGSALPSGMAAANQFLVLNPENMNAAYKVTTTDTNGCKRLSASKSVTVKSASLVVYPTVSTQRFTVNYTDAKRGNAVIRVVNTRGEVIQTLPVAKNSMVETYDLNLGYVPAGVYYVELQMGDFKDTKRVIISR</sequence>
<feature type="domain" description="Ig-like" evidence="2">
    <location>
        <begin position="1635"/>
        <end position="1706"/>
    </location>
</feature>
<reference evidence="5" key="1">
    <citation type="submission" date="2016-04" db="EMBL/GenBank/DDBJ databases">
        <title>Draft genome sequence of Paludibacter jiangxiensis strain NM7.</title>
        <authorList>
            <person name="Qiu Y."/>
            <person name="Matsuura N."/>
            <person name="Ohashi A."/>
            <person name="Tourlousse M.D."/>
            <person name="Sekiguchi Y."/>
        </authorList>
    </citation>
    <scope>NUCLEOTIDE SEQUENCE [LARGE SCALE GENOMIC DNA]</scope>
    <source>
        <strain evidence="5">NM7</strain>
    </source>
</reference>
<dbReference type="SUPFAM" id="SSF49265">
    <property type="entry name" value="Fibronectin type III"/>
    <property type="match status" value="1"/>
</dbReference>
<dbReference type="EMBL" id="BDCR01000001">
    <property type="protein sequence ID" value="GAT61626.1"/>
    <property type="molecule type" value="Genomic_DNA"/>
</dbReference>
<proteinExistence type="predicted"/>
<dbReference type="PROSITE" id="PS50835">
    <property type="entry name" value="IG_LIKE"/>
    <property type="match status" value="1"/>
</dbReference>
<dbReference type="InterPro" id="IPR008964">
    <property type="entry name" value="Invasin/intimin_cell_adhesion"/>
</dbReference>
<organism evidence="4 5">
    <name type="scientific">Paludibacter jiangxiensis</name>
    <dbReference type="NCBI Taxonomy" id="681398"/>
    <lineage>
        <taxon>Bacteria</taxon>
        <taxon>Pseudomonadati</taxon>
        <taxon>Bacteroidota</taxon>
        <taxon>Bacteroidia</taxon>
        <taxon>Bacteroidales</taxon>
        <taxon>Paludibacteraceae</taxon>
        <taxon>Paludibacter</taxon>
    </lineage>
</organism>
<keyword evidence="5" id="KW-1185">Reference proteome</keyword>
<dbReference type="InterPro" id="IPR002909">
    <property type="entry name" value="IPT_dom"/>
</dbReference>
<dbReference type="InterPro" id="IPR036116">
    <property type="entry name" value="FN3_sf"/>
</dbReference>
<dbReference type="Pfam" id="PF18676">
    <property type="entry name" value="MBG_2"/>
    <property type="match status" value="1"/>
</dbReference>
<dbReference type="Gene3D" id="2.60.40.1080">
    <property type="match status" value="1"/>
</dbReference>
<evidence type="ECO:0000313" key="4">
    <source>
        <dbReference type="EMBL" id="GAT61626.1"/>
    </source>
</evidence>
<feature type="domain" description="Fibronectin type-III" evidence="3">
    <location>
        <begin position="517"/>
        <end position="618"/>
    </location>
</feature>
<dbReference type="InterPro" id="IPR003961">
    <property type="entry name" value="FN3_dom"/>
</dbReference>
<dbReference type="NCBIfam" id="TIGR04183">
    <property type="entry name" value="Por_Secre_tail"/>
    <property type="match status" value="1"/>
</dbReference>
<comment type="caution">
    <text evidence="4">The sequence shown here is derived from an EMBL/GenBank/DDBJ whole genome shotgun (WGS) entry which is preliminary data.</text>
</comment>
<accession>A0A161LHI5</accession>
<dbReference type="InterPro" id="IPR041286">
    <property type="entry name" value="MBG_2"/>
</dbReference>
<evidence type="ECO:0000259" key="2">
    <source>
        <dbReference type="PROSITE" id="PS50835"/>
    </source>
</evidence>
<dbReference type="InterPro" id="IPR032675">
    <property type="entry name" value="LRR_dom_sf"/>
</dbReference>
<feature type="chain" id="PRO_5007824068" evidence="1">
    <location>
        <begin position="25"/>
        <end position="1883"/>
    </location>
</feature>
<dbReference type="SUPFAM" id="SSF52058">
    <property type="entry name" value="L domain-like"/>
    <property type="match status" value="1"/>
</dbReference>
<dbReference type="InterPro" id="IPR026444">
    <property type="entry name" value="Secre_tail"/>
</dbReference>
<dbReference type="Gene3D" id="2.60.40.10">
    <property type="entry name" value="Immunoglobulins"/>
    <property type="match status" value="4"/>
</dbReference>
<dbReference type="PROSITE" id="PS50853">
    <property type="entry name" value="FN3"/>
    <property type="match status" value="1"/>
</dbReference>
<dbReference type="Pfam" id="PF13306">
    <property type="entry name" value="LRR_5"/>
    <property type="match status" value="2"/>
</dbReference>
<gene>
    <name evidence="4" type="ORF">PJIAN_1206</name>
</gene>
<dbReference type="PANTHER" id="PTHR45661:SF3">
    <property type="entry name" value="IG-LIKE DOMAIN-CONTAINING PROTEIN"/>
    <property type="match status" value="1"/>
</dbReference>
<dbReference type="Proteomes" id="UP000076586">
    <property type="component" value="Unassembled WGS sequence"/>
</dbReference>
<dbReference type="Pfam" id="PF01833">
    <property type="entry name" value="TIG"/>
    <property type="match status" value="2"/>
</dbReference>
<dbReference type="SMART" id="SM00429">
    <property type="entry name" value="IPT"/>
    <property type="match status" value="2"/>
</dbReference>
<evidence type="ECO:0000256" key="1">
    <source>
        <dbReference type="SAM" id="SignalP"/>
    </source>
</evidence>
<evidence type="ECO:0000259" key="3">
    <source>
        <dbReference type="PROSITE" id="PS50853"/>
    </source>
</evidence>
<dbReference type="InterPro" id="IPR026906">
    <property type="entry name" value="LRR_5"/>
</dbReference>
<dbReference type="STRING" id="681398.PJIAN_1206"/>
<dbReference type="InterPro" id="IPR013783">
    <property type="entry name" value="Ig-like_fold"/>
</dbReference>
<dbReference type="InterPro" id="IPR014756">
    <property type="entry name" value="Ig_E-set"/>
</dbReference>
<feature type="signal peptide" evidence="1">
    <location>
        <begin position="1"/>
        <end position="24"/>
    </location>
</feature>
<dbReference type="InterPro" id="IPR053139">
    <property type="entry name" value="Surface_bspA-like"/>
</dbReference>
<reference evidence="5" key="2">
    <citation type="journal article" date="2017" name="Genome Announc.">
        <title>Draft genome sequence of Paludibacter jiangxiensis NM7(T), a propionate-producing fermentative bacterium.</title>
        <authorList>
            <person name="Qiu Y.-L."/>
            <person name="Tourlousse D.M."/>
            <person name="Matsuura N."/>
            <person name="Ohashi A."/>
            <person name="Sekiguchi Y."/>
        </authorList>
    </citation>
    <scope>NUCLEOTIDE SEQUENCE [LARGE SCALE GENOMIC DNA]</scope>
    <source>
        <strain evidence="5">NM7</strain>
    </source>
</reference>
<dbReference type="Gene3D" id="3.40.50.12480">
    <property type="match status" value="2"/>
</dbReference>
<protein>
    <submittedName>
        <fullName evidence="4">Por secretion system C-terminal sorting domain-containing protein</fullName>
    </submittedName>
</protein>
<name>A0A161LHI5_9BACT</name>
<dbReference type="RefSeq" id="WP_068701180.1">
    <property type="nucleotide sequence ID" value="NZ_BDCR01000001.1"/>
</dbReference>